<keyword evidence="1 3" id="KW-0378">Hydrolase</keyword>
<reference evidence="3 4" key="1">
    <citation type="submission" date="2018-12" db="EMBL/GenBank/DDBJ databases">
        <authorList>
            <person name="Kim S.-J."/>
            <person name="Jung G.-Y."/>
        </authorList>
    </citation>
    <scope>NUCLEOTIDE SEQUENCE [LARGE SCALE GENOMIC DNA]</scope>
    <source>
        <strain evidence="3 4">03SU3-P</strain>
    </source>
</reference>
<comment type="caution">
    <text evidence="3">The sequence shown here is derived from an EMBL/GenBank/DDBJ whole genome shotgun (WGS) entry which is preliminary data.</text>
</comment>
<dbReference type="Proteomes" id="UP000268553">
    <property type="component" value="Unassembled WGS sequence"/>
</dbReference>
<dbReference type="PRINTS" id="PR00412">
    <property type="entry name" value="EPOXHYDRLASE"/>
</dbReference>
<protein>
    <submittedName>
        <fullName evidence="3">Alpha/beta hydrolase</fullName>
    </submittedName>
</protein>
<dbReference type="GO" id="GO:0016787">
    <property type="term" value="F:hydrolase activity"/>
    <property type="evidence" value="ECO:0007669"/>
    <property type="project" value="UniProtKB-KW"/>
</dbReference>
<feature type="domain" description="AB hydrolase-1" evidence="2">
    <location>
        <begin position="28"/>
        <end position="292"/>
    </location>
</feature>
<dbReference type="InterPro" id="IPR029058">
    <property type="entry name" value="AB_hydrolase_fold"/>
</dbReference>
<dbReference type="OrthoDB" id="9804723at2"/>
<dbReference type="EMBL" id="RWJI01000001">
    <property type="protein sequence ID" value="RRQ52417.1"/>
    <property type="molecule type" value="Genomic_DNA"/>
</dbReference>
<dbReference type="PANTHER" id="PTHR43329">
    <property type="entry name" value="EPOXIDE HYDROLASE"/>
    <property type="match status" value="1"/>
</dbReference>
<accession>A0A426RTS4</accession>
<keyword evidence="4" id="KW-1185">Reference proteome</keyword>
<name>A0A426RTS4_9SPHN</name>
<dbReference type="SUPFAM" id="SSF53474">
    <property type="entry name" value="alpha/beta-Hydrolases"/>
    <property type="match status" value="1"/>
</dbReference>
<evidence type="ECO:0000313" key="4">
    <source>
        <dbReference type="Proteomes" id="UP000268553"/>
    </source>
</evidence>
<dbReference type="InterPro" id="IPR000073">
    <property type="entry name" value="AB_hydrolase_1"/>
</dbReference>
<organism evidence="3 4">
    <name type="scientific">Sphingorhabdus wooponensis</name>
    <dbReference type="NCBI Taxonomy" id="940136"/>
    <lineage>
        <taxon>Bacteria</taxon>
        <taxon>Pseudomonadati</taxon>
        <taxon>Pseudomonadota</taxon>
        <taxon>Alphaproteobacteria</taxon>
        <taxon>Sphingomonadales</taxon>
        <taxon>Sphingomonadaceae</taxon>
        <taxon>Sphingorhabdus</taxon>
    </lineage>
</organism>
<evidence type="ECO:0000256" key="1">
    <source>
        <dbReference type="ARBA" id="ARBA00022801"/>
    </source>
</evidence>
<gene>
    <name evidence="3" type="ORF">D7D48_06115</name>
</gene>
<dbReference type="AlphaFoldDB" id="A0A426RTS4"/>
<sequence>MIELSPHRLSLSTGIDMDVFTAGNPKNPAIIFLHGFPESHRTWRHQIAHFADRFYCIAPDQRGYRGTSKPKQVDAYTADKLTADIFALADALHVQQFIIAGHDWGGAIAWSVALNGQAGALNPAWAGRVPRAIIANAPHPYIFQRLLITDMNQRESSQYIRAFRDPANDAVVQEHGLTGLLLKTIKWDKPNAMEPEERAALLADWNDRDTCFGMLNWYRASAIYVPAMDEDAEIPAFAAGAFPPLMIPTLVIWAMDDLALPPSNIDGIEKLVPNVTIAPVADCGHFVIWEQPDAVNAAMSKFLA</sequence>
<evidence type="ECO:0000259" key="2">
    <source>
        <dbReference type="Pfam" id="PF00561"/>
    </source>
</evidence>
<dbReference type="Gene3D" id="3.40.50.1820">
    <property type="entry name" value="alpha/beta hydrolase"/>
    <property type="match status" value="1"/>
</dbReference>
<proteinExistence type="predicted"/>
<evidence type="ECO:0000313" key="3">
    <source>
        <dbReference type="EMBL" id="RRQ52417.1"/>
    </source>
</evidence>
<dbReference type="Pfam" id="PF00561">
    <property type="entry name" value="Abhydrolase_1"/>
    <property type="match status" value="1"/>
</dbReference>
<dbReference type="InterPro" id="IPR000639">
    <property type="entry name" value="Epox_hydrolase-like"/>
</dbReference>
<dbReference type="RefSeq" id="WP_125230434.1">
    <property type="nucleotide sequence ID" value="NZ_RWJI01000001.1"/>
</dbReference>